<accession>A0ABQ5N3V8</accession>
<dbReference type="EMBL" id="BRXR01000001">
    <property type="protein sequence ID" value="GLC29893.1"/>
    <property type="molecule type" value="Genomic_DNA"/>
</dbReference>
<evidence type="ECO:0000313" key="4">
    <source>
        <dbReference type="EMBL" id="GLC29893.1"/>
    </source>
</evidence>
<feature type="DNA-binding region" description="H-T-H motif" evidence="2">
    <location>
        <begin position="29"/>
        <end position="48"/>
    </location>
</feature>
<proteinExistence type="predicted"/>
<dbReference type="InterPro" id="IPR001647">
    <property type="entry name" value="HTH_TetR"/>
</dbReference>
<dbReference type="RefSeq" id="WP_264849167.1">
    <property type="nucleotide sequence ID" value="NZ_BRXR01000001.1"/>
</dbReference>
<dbReference type="PROSITE" id="PS50977">
    <property type="entry name" value="HTH_TETR_2"/>
    <property type="match status" value="1"/>
</dbReference>
<gene>
    <name evidence="4" type="ORF">bsdE14_13030</name>
</gene>
<reference evidence="4 5" key="1">
    <citation type="journal article" date="2024" name="Int. J. Syst. Evol. Microbiol.">
        <title>Clostridium omnivorum sp. nov., isolated from anoxic soil under the treatment of reductive soil disinfestation.</title>
        <authorList>
            <person name="Ueki A."/>
            <person name="Tonouchi A."/>
            <person name="Kaku N."/>
            <person name="Honma S."/>
            <person name="Ueki K."/>
        </authorList>
    </citation>
    <scope>NUCLEOTIDE SEQUENCE [LARGE SCALE GENOMIC DNA]</scope>
    <source>
        <strain evidence="4 5">E14</strain>
    </source>
</reference>
<dbReference type="InterPro" id="IPR050624">
    <property type="entry name" value="HTH-type_Tx_Regulator"/>
</dbReference>
<keyword evidence="1 2" id="KW-0238">DNA-binding</keyword>
<feature type="domain" description="HTH tetR-type" evidence="3">
    <location>
        <begin position="6"/>
        <end position="66"/>
    </location>
</feature>
<evidence type="ECO:0000256" key="2">
    <source>
        <dbReference type="PROSITE-ProRule" id="PRU00335"/>
    </source>
</evidence>
<organism evidence="4 5">
    <name type="scientific">Clostridium omnivorum</name>
    <dbReference type="NCBI Taxonomy" id="1604902"/>
    <lineage>
        <taxon>Bacteria</taxon>
        <taxon>Bacillati</taxon>
        <taxon>Bacillota</taxon>
        <taxon>Clostridia</taxon>
        <taxon>Eubacteriales</taxon>
        <taxon>Clostridiaceae</taxon>
        <taxon>Clostridium</taxon>
    </lineage>
</organism>
<sequence length="196" mass="22534">MPKIISNVDITIKNCAMELFSELSYTNVDMRMISKKSGVAVGTLYNYYKNKKQLYLAILKESWKNTFEKLDIINQATVSYKEKLRKFISILYEDIEGRNGLGKALLDKSILELKDDKEIDELKNSLLLRLENLFSGYEKPEHLSKCSSIDIRLAECLLVSTLTMLELHPNDKENNINFLVEFISLSVKNNVKGDKV</sequence>
<protein>
    <recommendedName>
        <fullName evidence="3">HTH tetR-type domain-containing protein</fullName>
    </recommendedName>
</protein>
<evidence type="ECO:0000256" key="1">
    <source>
        <dbReference type="ARBA" id="ARBA00023125"/>
    </source>
</evidence>
<evidence type="ECO:0000259" key="3">
    <source>
        <dbReference type="PROSITE" id="PS50977"/>
    </source>
</evidence>
<evidence type="ECO:0000313" key="5">
    <source>
        <dbReference type="Proteomes" id="UP001208567"/>
    </source>
</evidence>
<keyword evidence="5" id="KW-1185">Reference proteome</keyword>
<dbReference type="Proteomes" id="UP001208567">
    <property type="component" value="Unassembled WGS sequence"/>
</dbReference>
<name>A0ABQ5N3V8_9CLOT</name>
<dbReference type="InterPro" id="IPR009057">
    <property type="entry name" value="Homeodomain-like_sf"/>
</dbReference>
<dbReference type="PANTHER" id="PTHR43479">
    <property type="entry name" value="ACREF/ENVCD OPERON REPRESSOR-RELATED"/>
    <property type="match status" value="1"/>
</dbReference>
<dbReference type="PRINTS" id="PR00455">
    <property type="entry name" value="HTHTETR"/>
</dbReference>
<dbReference type="Pfam" id="PF00440">
    <property type="entry name" value="TetR_N"/>
    <property type="match status" value="1"/>
</dbReference>
<comment type="caution">
    <text evidence="4">The sequence shown here is derived from an EMBL/GenBank/DDBJ whole genome shotgun (WGS) entry which is preliminary data.</text>
</comment>
<dbReference type="PANTHER" id="PTHR43479:SF11">
    <property type="entry name" value="ACREF_ENVCD OPERON REPRESSOR-RELATED"/>
    <property type="match status" value="1"/>
</dbReference>
<dbReference type="SUPFAM" id="SSF46689">
    <property type="entry name" value="Homeodomain-like"/>
    <property type="match status" value="1"/>
</dbReference>
<dbReference type="Gene3D" id="1.10.357.10">
    <property type="entry name" value="Tetracycline Repressor, domain 2"/>
    <property type="match status" value="1"/>
</dbReference>